<dbReference type="Proteomes" id="UP000000763">
    <property type="component" value="Chromosome 8"/>
</dbReference>
<feature type="compositionally biased region" description="Basic and acidic residues" evidence="1">
    <location>
        <begin position="94"/>
        <end position="126"/>
    </location>
</feature>
<accession>Q6ZKC3</accession>
<feature type="compositionally biased region" description="Pro residues" evidence="1">
    <location>
        <begin position="152"/>
        <end position="163"/>
    </location>
</feature>
<reference evidence="3" key="1">
    <citation type="journal article" date="2005" name="Nature">
        <title>The map-based sequence of the rice genome.</title>
        <authorList>
            <consortium name="International rice genome sequencing project (IRGSP)"/>
            <person name="Matsumoto T."/>
            <person name="Wu J."/>
            <person name="Kanamori H."/>
            <person name="Katayose Y."/>
            <person name="Fujisawa M."/>
            <person name="Namiki N."/>
            <person name="Mizuno H."/>
            <person name="Yamamoto K."/>
            <person name="Antonio B.A."/>
            <person name="Baba T."/>
            <person name="Sakata K."/>
            <person name="Nagamura Y."/>
            <person name="Aoki H."/>
            <person name="Arikawa K."/>
            <person name="Arita K."/>
            <person name="Bito T."/>
            <person name="Chiden Y."/>
            <person name="Fujitsuka N."/>
            <person name="Fukunaka R."/>
            <person name="Hamada M."/>
            <person name="Harada C."/>
            <person name="Hayashi A."/>
            <person name="Hijishita S."/>
            <person name="Honda M."/>
            <person name="Hosokawa S."/>
            <person name="Ichikawa Y."/>
            <person name="Idonuma A."/>
            <person name="Iijima M."/>
            <person name="Ikeda M."/>
            <person name="Ikeno M."/>
            <person name="Ito K."/>
            <person name="Ito S."/>
            <person name="Ito T."/>
            <person name="Ito Y."/>
            <person name="Ito Y."/>
            <person name="Iwabuchi A."/>
            <person name="Kamiya K."/>
            <person name="Karasawa W."/>
            <person name="Kurita K."/>
            <person name="Katagiri S."/>
            <person name="Kikuta A."/>
            <person name="Kobayashi H."/>
            <person name="Kobayashi N."/>
            <person name="Machita K."/>
            <person name="Maehara T."/>
            <person name="Masukawa M."/>
            <person name="Mizubayashi T."/>
            <person name="Mukai Y."/>
            <person name="Nagasaki H."/>
            <person name="Nagata Y."/>
            <person name="Naito S."/>
            <person name="Nakashima M."/>
            <person name="Nakama Y."/>
            <person name="Nakamichi Y."/>
            <person name="Nakamura M."/>
            <person name="Meguro A."/>
            <person name="Negishi M."/>
            <person name="Ohta I."/>
            <person name="Ohta T."/>
            <person name="Okamoto M."/>
            <person name="Ono N."/>
            <person name="Saji S."/>
            <person name="Sakaguchi M."/>
            <person name="Sakai K."/>
            <person name="Shibata M."/>
            <person name="Shimokawa T."/>
            <person name="Song J."/>
            <person name="Takazaki Y."/>
            <person name="Terasawa K."/>
            <person name="Tsugane M."/>
            <person name="Tsuji K."/>
            <person name="Ueda S."/>
            <person name="Waki K."/>
            <person name="Yamagata H."/>
            <person name="Yamamoto M."/>
            <person name="Yamamoto S."/>
            <person name="Yamane H."/>
            <person name="Yoshiki S."/>
            <person name="Yoshihara R."/>
            <person name="Yukawa K."/>
            <person name="Zhong H."/>
            <person name="Yano M."/>
            <person name="Yuan Q."/>
            <person name="Ouyang S."/>
            <person name="Liu J."/>
            <person name="Jones K.M."/>
            <person name="Gansberger K."/>
            <person name="Moffat K."/>
            <person name="Hill J."/>
            <person name="Bera J."/>
            <person name="Fadrosh D."/>
            <person name="Jin S."/>
            <person name="Johri S."/>
            <person name="Kim M."/>
            <person name="Overton L."/>
            <person name="Reardon M."/>
            <person name="Tsitrin T."/>
            <person name="Vuong H."/>
            <person name="Weaver B."/>
            <person name="Ciecko A."/>
            <person name="Tallon L."/>
            <person name="Jackson J."/>
            <person name="Pai G."/>
            <person name="Aken S.V."/>
            <person name="Utterback T."/>
            <person name="Reidmuller S."/>
            <person name="Feldblyum T."/>
            <person name="Hsiao J."/>
            <person name="Zismann V."/>
            <person name="Iobst S."/>
            <person name="de Vazeille A.R."/>
            <person name="Buell C.R."/>
            <person name="Ying K."/>
            <person name="Li Y."/>
            <person name="Lu T."/>
            <person name="Huang Y."/>
            <person name="Zhao Q."/>
            <person name="Feng Q."/>
            <person name="Zhang L."/>
            <person name="Zhu J."/>
            <person name="Weng Q."/>
            <person name="Mu J."/>
            <person name="Lu Y."/>
            <person name="Fan D."/>
            <person name="Liu Y."/>
            <person name="Guan J."/>
            <person name="Zhang Y."/>
            <person name="Yu S."/>
            <person name="Liu X."/>
            <person name="Zhang Y."/>
            <person name="Hong G."/>
            <person name="Han B."/>
            <person name="Choisne N."/>
            <person name="Demange N."/>
            <person name="Orjeda G."/>
            <person name="Samain S."/>
            <person name="Cattolico L."/>
            <person name="Pelletier E."/>
            <person name="Couloux A."/>
            <person name="Segurens B."/>
            <person name="Wincker P."/>
            <person name="D'Hont A."/>
            <person name="Scarpelli C."/>
            <person name="Weissenbach J."/>
            <person name="Salanoubat M."/>
            <person name="Quetier F."/>
            <person name="Yu Y."/>
            <person name="Kim H.R."/>
            <person name="Rambo T."/>
            <person name="Currie J."/>
            <person name="Collura K."/>
            <person name="Luo M."/>
            <person name="Yang T."/>
            <person name="Ammiraju J.S.S."/>
            <person name="Engler F."/>
            <person name="Soderlund C."/>
            <person name="Wing R.A."/>
            <person name="Palmer L.E."/>
            <person name="de la Bastide M."/>
            <person name="Spiegel L."/>
            <person name="Nascimento L."/>
            <person name="Zutavern T."/>
            <person name="O'Shaughnessy A."/>
            <person name="Dike S."/>
            <person name="Dedhia N."/>
            <person name="Preston R."/>
            <person name="Balija V."/>
            <person name="McCombie W.R."/>
            <person name="Chow T."/>
            <person name="Chen H."/>
            <person name="Chung M."/>
            <person name="Chen C."/>
            <person name="Shaw J."/>
            <person name="Wu H."/>
            <person name="Hsiao K."/>
            <person name="Chao Y."/>
            <person name="Chu M."/>
            <person name="Cheng C."/>
            <person name="Hour A."/>
            <person name="Lee P."/>
            <person name="Lin S."/>
            <person name="Lin Y."/>
            <person name="Liou J."/>
            <person name="Liu S."/>
            <person name="Hsing Y."/>
            <person name="Raghuvanshi S."/>
            <person name="Mohanty A."/>
            <person name="Bharti A.K."/>
            <person name="Gaur A."/>
            <person name="Gupta V."/>
            <person name="Kumar D."/>
            <person name="Ravi V."/>
            <person name="Vij S."/>
            <person name="Kapur A."/>
            <person name="Khurana P."/>
            <person name="Khurana P."/>
            <person name="Khurana J.P."/>
            <person name="Tyagi A.K."/>
            <person name="Gaikwad K."/>
            <person name="Singh A."/>
            <person name="Dalal V."/>
            <person name="Srivastava S."/>
            <person name="Dixit A."/>
            <person name="Pal A.K."/>
            <person name="Ghazi I.A."/>
            <person name="Yadav M."/>
            <person name="Pandit A."/>
            <person name="Bhargava A."/>
            <person name="Sureshbabu K."/>
            <person name="Batra K."/>
            <person name="Sharma T.R."/>
            <person name="Mohapatra T."/>
            <person name="Singh N.K."/>
            <person name="Messing J."/>
            <person name="Nelson A.B."/>
            <person name="Fuks G."/>
            <person name="Kavchok S."/>
            <person name="Keizer G."/>
            <person name="Linton E."/>
            <person name="Llaca V."/>
            <person name="Song R."/>
            <person name="Tanyolac B."/>
            <person name="Young S."/>
            <person name="Ho-Il K."/>
            <person name="Hahn J.H."/>
            <person name="Sangsakoo G."/>
            <person name="Vanavichit A."/>
            <person name="de Mattos Luiz.A.T."/>
            <person name="Zimmer P.D."/>
            <person name="Malone G."/>
            <person name="Dellagostin O."/>
            <person name="de Oliveira A.C."/>
            <person name="Bevan M."/>
            <person name="Bancroft I."/>
            <person name="Minx P."/>
            <person name="Cordum H."/>
            <person name="Wilson R."/>
            <person name="Cheng Z."/>
            <person name="Jin W."/>
            <person name="Jiang J."/>
            <person name="Leong S.A."/>
            <person name="Iwama H."/>
            <person name="Gojobori T."/>
            <person name="Itoh T."/>
            <person name="Niimura Y."/>
            <person name="Fujii Y."/>
            <person name="Habara T."/>
            <person name="Sakai H."/>
            <person name="Sato Y."/>
            <person name="Wilson G."/>
            <person name="Kumar K."/>
            <person name="McCouch S."/>
            <person name="Juretic N."/>
            <person name="Hoen D."/>
            <person name="Wright S."/>
            <person name="Bruskiewich R."/>
            <person name="Bureau T."/>
            <person name="Miyao A."/>
            <person name="Hirochika H."/>
            <person name="Nishikawa T."/>
            <person name="Kadowaki K."/>
            <person name="Sugiura M."/>
            <person name="Burr B."/>
            <person name="Sasaki T."/>
        </authorList>
    </citation>
    <scope>NUCLEOTIDE SEQUENCE [LARGE SCALE GENOMIC DNA]</scope>
    <source>
        <strain evidence="3">cv. Nipponbare</strain>
    </source>
</reference>
<evidence type="ECO:0000313" key="3">
    <source>
        <dbReference type="Proteomes" id="UP000000763"/>
    </source>
</evidence>
<dbReference type="AlphaFoldDB" id="Q6ZKC3"/>
<proteinExistence type="predicted"/>
<organism evidence="2 3">
    <name type="scientific">Oryza sativa subsp. japonica</name>
    <name type="common">Rice</name>
    <dbReference type="NCBI Taxonomy" id="39947"/>
    <lineage>
        <taxon>Eukaryota</taxon>
        <taxon>Viridiplantae</taxon>
        <taxon>Streptophyta</taxon>
        <taxon>Embryophyta</taxon>
        <taxon>Tracheophyta</taxon>
        <taxon>Spermatophyta</taxon>
        <taxon>Magnoliopsida</taxon>
        <taxon>Liliopsida</taxon>
        <taxon>Poales</taxon>
        <taxon>Poaceae</taxon>
        <taxon>BOP clade</taxon>
        <taxon>Oryzoideae</taxon>
        <taxon>Oryzeae</taxon>
        <taxon>Oryzinae</taxon>
        <taxon>Oryza</taxon>
        <taxon>Oryza sativa</taxon>
    </lineage>
</organism>
<dbReference type="EMBL" id="AP003881">
    <property type="protein sequence ID" value="BAD01167.1"/>
    <property type="molecule type" value="Genomic_DNA"/>
</dbReference>
<evidence type="ECO:0000256" key="1">
    <source>
        <dbReference type="SAM" id="MobiDB-lite"/>
    </source>
</evidence>
<feature type="region of interest" description="Disordered" evidence="1">
    <location>
        <begin position="1"/>
        <end position="180"/>
    </location>
</feature>
<feature type="compositionally biased region" description="Basic and acidic residues" evidence="1">
    <location>
        <begin position="55"/>
        <end position="67"/>
    </location>
</feature>
<feature type="compositionally biased region" description="Basic and acidic residues" evidence="1">
    <location>
        <begin position="166"/>
        <end position="180"/>
    </location>
</feature>
<protein>
    <submittedName>
        <fullName evidence="2">Uncharacterized protein</fullName>
    </submittedName>
</protein>
<evidence type="ECO:0000313" key="2">
    <source>
        <dbReference type="EMBL" id="BAD01167.1"/>
    </source>
</evidence>
<name>Q6ZKC3_ORYSJ</name>
<gene>
    <name evidence="2" type="primary">OJ1124_B05.2</name>
</gene>
<sequence>MACAEDDERALQERKKSGYLGFDPDGGDGDGWGGRVSALSPPLGHQPWVASPAVRRTEEKARTRGGEGRPSASATRPCPARRRRGGSRPCLDWSGERERERERERDGLGNLDGRVDVKETQGERALGKNASASSAARRLPVVTARRFRRLTPPTPLPLPPPPQLGWDREEMGRRENRMRG</sequence>
<reference evidence="3" key="2">
    <citation type="journal article" date="2008" name="Nucleic Acids Res.">
        <title>The rice annotation project database (RAP-DB): 2008 update.</title>
        <authorList>
            <consortium name="The rice annotation project (RAP)"/>
        </authorList>
    </citation>
    <scope>GENOME REANNOTATION</scope>
    <source>
        <strain evidence="3">cv. Nipponbare</strain>
    </source>
</reference>